<dbReference type="InterPro" id="IPR049720">
    <property type="entry name" value="EF1B_bsu/dsu"/>
</dbReference>
<accession>A0A1A9AK88</accession>
<protein>
    <submittedName>
        <fullName evidence="7">Translation elongation factor, putative</fullName>
    </submittedName>
</protein>
<dbReference type="InterPro" id="IPR014038">
    <property type="entry name" value="EF1B_bsu/dsu_GNE"/>
</dbReference>
<dbReference type="CDD" id="cd00292">
    <property type="entry name" value="EF1B"/>
    <property type="match status" value="1"/>
</dbReference>
<evidence type="ECO:0000256" key="3">
    <source>
        <dbReference type="ARBA" id="ARBA00022917"/>
    </source>
</evidence>
<feature type="region of interest" description="Disordered" evidence="5">
    <location>
        <begin position="145"/>
        <end position="181"/>
    </location>
</feature>
<evidence type="ECO:0000256" key="1">
    <source>
        <dbReference type="ARBA" id="ARBA00007411"/>
    </source>
</evidence>
<dbReference type="GO" id="GO:0005085">
    <property type="term" value="F:guanyl-nucleotide exchange factor activity"/>
    <property type="evidence" value="ECO:0007669"/>
    <property type="project" value="TreeGrafter"/>
</dbReference>
<feature type="compositionally biased region" description="Basic and acidic residues" evidence="5">
    <location>
        <begin position="145"/>
        <end position="159"/>
    </location>
</feature>
<dbReference type="InterPro" id="IPR036282">
    <property type="entry name" value="Glutathione-S-Trfase_C_sf"/>
</dbReference>
<comment type="similarity">
    <text evidence="1">Belongs to the EF-1-beta/EF-1-delta family.</text>
</comment>
<dbReference type="PANTHER" id="PTHR11595">
    <property type="entry name" value="EF-HAND AND COILED-COIL DOMAIN-CONTAINING FAMILY MEMBER"/>
    <property type="match status" value="1"/>
</dbReference>
<evidence type="ECO:0000256" key="4">
    <source>
        <dbReference type="SAM" id="Coils"/>
    </source>
</evidence>
<feature type="coiled-coil region" evidence="4">
    <location>
        <begin position="185"/>
        <end position="215"/>
    </location>
</feature>
<keyword evidence="3" id="KW-0648">Protein biosynthesis</keyword>
<dbReference type="EMBL" id="FLRD01001096">
    <property type="protein sequence ID" value="SBT56497.1"/>
    <property type="molecule type" value="Genomic_DNA"/>
</dbReference>
<gene>
    <name evidence="7" type="ORF">POVWA1_076520</name>
</gene>
<sequence length="507" mass="58244">MHTMACPDGSFYCMYEKKKKKMLNKIAYGFAKEHAQKRLKECTIPLVTFGGPFADHLADHFRTVHGRNSLNANLLTVKGESDYNKLNAFFAEHSYYQNYALSALDVKIYNQIKCVIDKDMYPHLYRWYKHISSLPSAVLDQYTENTDKGKKGNTDEKKTNAKKSPAAADDDDVDNDIDLFGDSNNDDKNILLEKKKEKEEELKKKKQKEKEKNRSILIIEIKPKSIDTDISKIPKLVKQKIVDENIKWGEEVKKLPVAFGLYKIHMSCIIYDDFVNTNELIDKIENIDLESEEDKKKRTLILGLDDEENEDYDGDENAEVEDDLDFLVHASLMPIYTSSCREKAILANNIAQVDNKKKKKKKLHKIATFAASKFCQSYEQYSTPLRLILNYKLVSVSTDLSLPSCLVLRLVSYGVILFEQTELLSKLMYCTSSAGFHAVRTSFFFKCLQTLVKYRHQFSLLKGSLVDKSKSAFCDFLRHVHKTAHLSKFQMNAIFGEENGMKRGALL</sequence>
<dbReference type="InterPro" id="IPR036219">
    <property type="entry name" value="eEF-1beta-like_sf"/>
</dbReference>
<evidence type="ECO:0000313" key="8">
    <source>
        <dbReference type="Proteomes" id="UP000078555"/>
    </source>
</evidence>
<keyword evidence="2 7" id="KW-0251">Elongation factor</keyword>
<feature type="domain" description="Translation elongation factor EF1B beta/delta subunit guanine nucleotide exchange" evidence="6">
    <location>
        <begin position="214"/>
        <end position="301"/>
    </location>
</feature>
<keyword evidence="8" id="KW-1185">Reference proteome</keyword>
<dbReference type="FunFam" id="3.30.70.60:FF:000004">
    <property type="entry name" value="Elongation factor 1-beta, putative"/>
    <property type="match status" value="1"/>
</dbReference>
<dbReference type="GO" id="GO:0003746">
    <property type="term" value="F:translation elongation factor activity"/>
    <property type="evidence" value="ECO:0007669"/>
    <property type="project" value="UniProtKB-KW"/>
</dbReference>
<feature type="compositionally biased region" description="Acidic residues" evidence="5">
    <location>
        <begin position="168"/>
        <end position="179"/>
    </location>
</feature>
<dbReference type="SMART" id="SM00888">
    <property type="entry name" value="EF1_GNE"/>
    <property type="match status" value="1"/>
</dbReference>
<proteinExistence type="inferred from homology"/>
<dbReference type="GO" id="GO:0005829">
    <property type="term" value="C:cytosol"/>
    <property type="evidence" value="ECO:0007669"/>
    <property type="project" value="TreeGrafter"/>
</dbReference>
<dbReference type="AlphaFoldDB" id="A0A1A9AK88"/>
<dbReference type="SUPFAM" id="SSF47616">
    <property type="entry name" value="GST C-terminal domain-like"/>
    <property type="match status" value="1"/>
</dbReference>
<dbReference type="Proteomes" id="UP000078555">
    <property type="component" value="Unassembled WGS sequence"/>
</dbReference>
<evidence type="ECO:0000313" key="7">
    <source>
        <dbReference type="EMBL" id="SBT56497.1"/>
    </source>
</evidence>
<evidence type="ECO:0000259" key="6">
    <source>
        <dbReference type="SMART" id="SM00888"/>
    </source>
</evidence>
<evidence type="ECO:0000256" key="5">
    <source>
        <dbReference type="SAM" id="MobiDB-lite"/>
    </source>
</evidence>
<reference evidence="8" key="1">
    <citation type="submission" date="2016-05" db="EMBL/GenBank/DDBJ databases">
        <authorList>
            <person name="Naeem Raeece"/>
        </authorList>
    </citation>
    <scope>NUCLEOTIDE SEQUENCE [LARGE SCALE GENOMIC DNA]</scope>
</reference>
<dbReference type="Gene3D" id="3.30.70.60">
    <property type="match status" value="1"/>
</dbReference>
<keyword evidence="4" id="KW-0175">Coiled coil</keyword>
<dbReference type="SUPFAM" id="SSF54984">
    <property type="entry name" value="eEF-1beta-like"/>
    <property type="match status" value="1"/>
</dbReference>
<evidence type="ECO:0000256" key="2">
    <source>
        <dbReference type="ARBA" id="ARBA00022768"/>
    </source>
</evidence>
<dbReference type="InterPro" id="IPR014717">
    <property type="entry name" value="Transl_elong_EF1B/ribsomal_bS6"/>
</dbReference>
<organism evidence="7 8">
    <name type="scientific">Plasmodium ovale wallikeri</name>
    <dbReference type="NCBI Taxonomy" id="864142"/>
    <lineage>
        <taxon>Eukaryota</taxon>
        <taxon>Sar</taxon>
        <taxon>Alveolata</taxon>
        <taxon>Apicomplexa</taxon>
        <taxon>Aconoidasida</taxon>
        <taxon>Haemosporida</taxon>
        <taxon>Plasmodiidae</taxon>
        <taxon>Plasmodium</taxon>
        <taxon>Plasmodium (Plasmodium)</taxon>
    </lineage>
</organism>
<name>A0A1A9AK88_PLAOA</name>
<dbReference type="GO" id="GO:0005853">
    <property type="term" value="C:eukaryotic translation elongation factor 1 complex"/>
    <property type="evidence" value="ECO:0007669"/>
    <property type="project" value="InterPro"/>
</dbReference>
<dbReference type="Pfam" id="PF00736">
    <property type="entry name" value="EF1_GNE"/>
    <property type="match status" value="1"/>
</dbReference>
<dbReference type="PANTHER" id="PTHR11595:SF21">
    <property type="entry name" value="ELONGATION FACTOR 1-BETA"/>
    <property type="match status" value="1"/>
</dbReference>